<accession>A0A5J9T481</accession>
<organism evidence="2 3">
    <name type="scientific">Eragrostis curvula</name>
    <name type="common">weeping love grass</name>
    <dbReference type="NCBI Taxonomy" id="38414"/>
    <lineage>
        <taxon>Eukaryota</taxon>
        <taxon>Viridiplantae</taxon>
        <taxon>Streptophyta</taxon>
        <taxon>Embryophyta</taxon>
        <taxon>Tracheophyta</taxon>
        <taxon>Spermatophyta</taxon>
        <taxon>Magnoliopsida</taxon>
        <taxon>Liliopsida</taxon>
        <taxon>Poales</taxon>
        <taxon>Poaceae</taxon>
        <taxon>PACMAD clade</taxon>
        <taxon>Chloridoideae</taxon>
        <taxon>Eragrostideae</taxon>
        <taxon>Eragrostidinae</taxon>
        <taxon>Eragrostis</taxon>
    </lineage>
</organism>
<dbReference type="AlphaFoldDB" id="A0A5J9T481"/>
<name>A0A5J9T481_9POAL</name>
<keyword evidence="3" id="KW-1185">Reference proteome</keyword>
<dbReference type="EMBL" id="RWGY01000051">
    <property type="protein sequence ID" value="TVU06203.1"/>
    <property type="molecule type" value="Genomic_DNA"/>
</dbReference>
<feature type="region of interest" description="Disordered" evidence="1">
    <location>
        <begin position="84"/>
        <end position="103"/>
    </location>
</feature>
<proteinExistence type="predicted"/>
<feature type="region of interest" description="Disordered" evidence="1">
    <location>
        <begin position="138"/>
        <end position="159"/>
    </location>
</feature>
<comment type="caution">
    <text evidence="2">The sequence shown here is derived from an EMBL/GenBank/DDBJ whole genome shotgun (WGS) entry which is preliminary data.</text>
</comment>
<evidence type="ECO:0000313" key="2">
    <source>
        <dbReference type="EMBL" id="TVU06203.1"/>
    </source>
</evidence>
<reference evidence="2 3" key="1">
    <citation type="journal article" date="2019" name="Sci. Rep.">
        <title>A high-quality genome of Eragrostis curvula grass provides insights into Poaceae evolution and supports new strategies to enhance forage quality.</title>
        <authorList>
            <person name="Carballo J."/>
            <person name="Santos B.A.C.M."/>
            <person name="Zappacosta D."/>
            <person name="Garbus I."/>
            <person name="Selva J.P."/>
            <person name="Gallo C.A."/>
            <person name="Diaz A."/>
            <person name="Albertini E."/>
            <person name="Caccamo M."/>
            <person name="Echenique V."/>
        </authorList>
    </citation>
    <scope>NUCLEOTIDE SEQUENCE [LARGE SCALE GENOMIC DNA]</scope>
    <source>
        <strain evidence="3">cv. Victoria</strain>
        <tissue evidence="2">Leaf</tissue>
    </source>
</reference>
<protein>
    <submittedName>
        <fullName evidence="2">Uncharacterized protein</fullName>
    </submittedName>
</protein>
<gene>
    <name evidence="2" type="ORF">EJB05_49403</name>
</gene>
<dbReference type="Proteomes" id="UP000324897">
    <property type="component" value="Unassembled WGS sequence"/>
</dbReference>
<dbReference type="Gramene" id="TVU06203">
    <property type="protein sequence ID" value="TVU06203"/>
    <property type="gene ID" value="EJB05_49403"/>
</dbReference>
<feature type="non-terminal residue" evidence="2">
    <location>
        <position position="1"/>
    </location>
</feature>
<sequence length="228" mass="24075">MFASIRASERAVAWDDALQHAVAHNWHVPALGPAAVPGARPKTDPSSNLNIPYVLEKIPDSKIKFVATIDRYRVLHPLPAVASRAPARRAPAPAPSTSRASRSTCPCWAHRQTSRYPCSGLGAPVDGAAPLVRAERAGGHRGGAAPLPGRTASSDHDDGTTSKVHLLVAVDIASKCDMFSSRENSDAEFGSNIHNSRQDSRNKELPFLPLKGPGEAASTGKVTASTGR</sequence>
<evidence type="ECO:0000256" key="1">
    <source>
        <dbReference type="SAM" id="MobiDB-lite"/>
    </source>
</evidence>
<feature type="region of interest" description="Disordered" evidence="1">
    <location>
        <begin position="183"/>
        <end position="228"/>
    </location>
</feature>
<evidence type="ECO:0000313" key="3">
    <source>
        <dbReference type="Proteomes" id="UP000324897"/>
    </source>
</evidence>